<sequence>MKGNFIASLVVASCLAIPGIALANTPPIRITYVSSWQSSNIETHIVGKLIQEKMHLPVRLISTEAGPMWASVAKGSADLTVTAWLPYTQKQYWQRFQHQVVNLGPITTGTWAGLAVPSYVPVHSLSQLEHYHHNFNGRIIGIGDGAGVMITTREAIKAYGMHHMHLLASSTPAMEAQVARSVARKKWVVFTCWKPLGIWAKFHLRPLADPKNIYGKPGNIDAVINPELKHTHPALVKFLGKVNIPLPEVQAMMVEKQDGKPMTEIVQKWITSHQAEVASWLKA</sequence>
<keyword evidence="2" id="KW-0813">Transport</keyword>
<dbReference type="EMBL" id="MXAV01000013">
    <property type="protein sequence ID" value="PKY11500.1"/>
    <property type="molecule type" value="Genomic_DNA"/>
</dbReference>
<evidence type="ECO:0000256" key="2">
    <source>
        <dbReference type="ARBA" id="ARBA00022448"/>
    </source>
</evidence>
<reference evidence="7 8" key="1">
    <citation type="submission" date="2017-03" db="EMBL/GenBank/DDBJ databases">
        <title>Draft genime sequence of the acidophilic sulfur-oxidizing bacterium Acidithiobacillus sp. SH, isolated from seawater.</title>
        <authorList>
            <person name="Sharmin S."/>
            <person name="Tokuhisa M."/>
            <person name="Kanao T."/>
            <person name="Kamimura K."/>
        </authorList>
    </citation>
    <scope>NUCLEOTIDE SEQUENCE [LARGE SCALE GENOMIC DNA]</scope>
    <source>
        <strain evidence="7 8">SH</strain>
    </source>
</reference>
<dbReference type="GO" id="GO:0031460">
    <property type="term" value="P:glycine betaine transport"/>
    <property type="evidence" value="ECO:0007669"/>
    <property type="project" value="TreeGrafter"/>
</dbReference>
<feature type="domain" description="ABC-type glycine betaine transport system substrate-binding" evidence="6">
    <location>
        <begin position="27"/>
        <end position="271"/>
    </location>
</feature>
<accession>A0A2I1DNP3</accession>
<comment type="subcellular location">
    <subcellularLocation>
        <location evidence="1">Cell membrane</location>
    </subcellularLocation>
</comment>
<comment type="caution">
    <text evidence="7">The sequence shown here is derived from an EMBL/GenBank/DDBJ whole genome shotgun (WGS) entry which is preliminary data.</text>
</comment>
<feature type="chain" id="PRO_5014171027" evidence="5">
    <location>
        <begin position="24"/>
        <end position="283"/>
    </location>
</feature>
<dbReference type="OrthoDB" id="9787902at2"/>
<gene>
    <name evidence="7" type="ORF">B1757_04615</name>
</gene>
<protein>
    <submittedName>
        <fullName evidence="7">Glycine/betaine ABC transporter substrate-binding protein</fullName>
    </submittedName>
</protein>
<dbReference type="SUPFAM" id="SSF53850">
    <property type="entry name" value="Periplasmic binding protein-like II"/>
    <property type="match status" value="1"/>
</dbReference>
<evidence type="ECO:0000256" key="1">
    <source>
        <dbReference type="ARBA" id="ARBA00004236"/>
    </source>
</evidence>
<dbReference type="InParanoid" id="A0A2I1DNP3"/>
<dbReference type="Gene3D" id="3.40.190.100">
    <property type="entry name" value="Glycine betaine-binding periplasmic protein, domain 2"/>
    <property type="match status" value="2"/>
</dbReference>
<proteinExistence type="predicted"/>
<dbReference type="Pfam" id="PF04069">
    <property type="entry name" value="OpuAC"/>
    <property type="match status" value="1"/>
</dbReference>
<dbReference type="RefSeq" id="WP_101537203.1">
    <property type="nucleotide sequence ID" value="NZ_MXAV01000013.1"/>
</dbReference>
<keyword evidence="4" id="KW-0472">Membrane</keyword>
<evidence type="ECO:0000259" key="6">
    <source>
        <dbReference type="Pfam" id="PF04069"/>
    </source>
</evidence>
<dbReference type="Gene3D" id="3.10.105.10">
    <property type="entry name" value="Dipeptide-binding Protein, Domain 3"/>
    <property type="match status" value="2"/>
</dbReference>
<dbReference type="InterPro" id="IPR007210">
    <property type="entry name" value="ABC_Gly_betaine_transp_sub-bd"/>
</dbReference>
<dbReference type="PANTHER" id="PTHR47737:SF1">
    <property type="entry name" value="GLYCINE BETAINE_PROLINE BETAINE TRANSPORT SYSTEM PERMEASE PROTEIN PROW"/>
    <property type="match status" value="1"/>
</dbReference>
<dbReference type="CDD" id="cd13639">
    <property type="entry name" value="PBP2_OpuAC_like"/>
    <property type="match status" value="1"/>
</dbReference>
<organism evidence="7 8">
    <name type="scientific">Acidithiobacillus marinus</name>
    <dbReference type="NCBI Taxonomy" id="187490"/>
    <lineage>
        <taxon>Bacteria</taxon>
        <taxon>Pseudomonadati</taxon>
        <taxon>Pseudomonadota</taxon>
        <taxon>Acidithiobacillia</taxon>
        <taxon>Acidithiobacillales</taxon>
        <taxon>Acidithiobacillaceae</taxon>
        <taxon>Acidithiobacillus</taxon>
    </lineage>
</organism>
<dbReference type="GO" id="GO:0043190">
    <property type="term" value="C:ATP-binding cassette (ABC) transporter complex"/>
    <property type="evidence" value="ECO:0007669"/>
    <property type="project" value="InterPro"/>
</dbReference>
<evidence type="ECO:0000256" key="4">
    <source>
        <dbReference type="ARBA" id="ARBA00023136"/>
    </source>
</evidence>
<name>A0A2I1DNP3_9PROT</name>
<keyword evidence="8" id="KW-1185">Reference proteome</keyword>
<dbReference type="GO" id="GO:0005275">
    <property type="term" value="F:amine transmembrane transporter activity"/>
    <property type="evidence" value="ECO:0007669"/>
    <property type="project" value="TreeGrafter"/>
</dbReference>
<dbReference type="Proteomes" id="UP000234329">
    <property type="component" value="Unassembled WGS sequence"/>
</dbReference>
<feature type="signal peptide" evidence="5">
    <location>
        <begin position="1"/>
        <end position="23"/>
    </location>
</feature>
<dbReference type="GO" id="GO:0015226">
    <property type="term" value="F:carnitine transmembrane transporter activity"/>
    <property type="evidence" value="ECO:0007669"/>
    <property type="project" value="TreeGrafter"/>
</dbReference>
<evidence type="ECO:0000256" key="5">
    <source>
        <dbReference type="SAM" id="SignalP"/>
    </source>
</evidence>
<evidence type="ECO:0000256" key="3">
    <source>
        <dbReference type="ARBA" id="ARBA00022475"/>
    </source>
</evidence>
<dbReference type="AlphaFoldDB" id="A0A2I1DNP3"/>
<evidence type="ECO:0000313" key="7">
    <source>
        <dbReference type="EMBL" id="PKY11500.1"/>
    </source>
</evidence>
<keyword evidence="3" id="KW-1003">Cell membrane</keyword>
<keyword evidence="5" id="KW-0732">Signal</keyword>
<dbReference type="GO" id="GO:0015871">
    <property type="term" value="P:choline transport"/>
    <property type="evidence" value="ECO:0007669"/>
    <property type="project" value="TreeGrafter"/>
</dbReference>
<evidence type="ECO:0000313" key="8">
    <source>
        <dbReference type="Proteomes" id="UP000234329"/>
    </source>
</evidence>
<dbReference type="PANTHER" id="PTHR47737">
    <property type="entry name" value="GLYCINE BETAINE/PROLINE BETAINE TRANSPORT SYSTEM PERMEASE PROTEIN PROW"/>
    <property type="match status" value="1"/>
</dbReference>